<dbReference type="Proteomes" id="UP001063698">
    <property type="component" value="Chromosome"/>
</dbReference>
<organism evidence="6 7">
    <name type="scientific">Ignicoccus pacificus DSM 13166</name>
    <dbReference type="NCBI Taxonomy" id="940294"/>
    <lineage>
        <taxon>Archaea</taxon>
        <taxon>Thermoproteota</taxon>
        <taxon>Thermoprotei</taxon>
        <taxon>Desulfurococcales</taxon>
        <taxon>Desulfurococcaceae</taxon>
        <taxon>Ignicoccus</taxon>
    </lineage>
</organism>
<dbReference type="Pfam" id="PF08745">
    <property type="entry name" value="PIN_5"/>
    <property type="match status" value="1"/>
</dbReference>
<protein>
    <recommendedName>
        <fullName evidence="5">RNA-free ribonuclease P</fullName>
        <shortName evidence="5">RNA-free RNase P</shortName>
        <ecNumber evidence="5">3.1.26.5</ecNumber>
    </recommendedName>
    <alternativeName>
        <fullName evidence="5">Protein-only RNase P</fullName>
    </alternativeName>
</protein>
<dbReference type="NCBIfam" id="TIGR03875">
    <property type="entry name" value="RNA_lig_partner"/>
    <property type="match status" value="1"/>
</dbReference>
<dbReference type="SUPFAM" id="SSF88723">
    <property type="entry name" value="PIN domain-like"/>
    <property type="match status" value="1"/>
</dbReference>
<comment type="similarity">
    <text evidence="5">Belongs to the HARP family.</text>
</comment>
<proteinExistence type="inferred from homology"/>
<name>A0A977PK08_9CREN</name>
<dbReference type="KEGG" id="ipc:IPA_04120"/>
<comment type="catalytic activity">
    <reaction evidence="5">
        <text>Endonucleolytic cleavage of RNA, removing 5'-extranucleotides from tRNA precursor.</text>
        <dbReference type="EC" id="3.1.26.5"/>
    </reaction>
</comment>
<dbReference type="PANTHER" id="PTHR41173">
    <property type="entry name" value="UPF0278 PROTEIN TK1425"/>
    <property type="match status" value="1"/>
</dbReference>
<comment type="function">
    <text evidence="5">RNA-free RNase P that catalyzes the removal of the 5'-leader sequence from pre-tRNA to produce the mature 5'-terminus.</text>
</comment>
<keyword evidence="4 5" id="KW-0378">Hydrolase</keyword>
<dbReference type="PANTHER" id="PTHR41173:SF1">
    <property type="entry name" value="RNA-FREE RIBONUCLEASE P"/>
    <property type="match status" value="1"/>
</dbReference>
<sequence>MMKFVLDTSALTDPRLRKRFQVSELWEAVDKCLDLMALGRVRLGFTYYTTPSVLKEIKGFLERSSSPSEVVARLNVWLTPATPSLNDLKIPALVFLEYVEEVRRRLDKGLRVAEESTRKAFSGGDVGEHIRNLREKYRESTRKGLLDSVADLEAVMLAYQMSAVLVSNDEGLCKMARKLGVTCIDPLTFVHTIEEYLRLSKRGAEGQT</sequence>
<dbReference type="AlphaFoldDB" id="A0A977PK08"/>
<dbReference type="InterPro" id="IPR014856">
    <property type="entry name" value="RNA_free_RNase_P"/>
</dbReference>
<dbReference type="EC" id="3.1.26.5" evidence="5"/>
<dbReference type="EMBL" id="CP006868">
    <property type="protein sequence ID" value="UXD21423.1"/>
    <property type="molecule type" value="Genomic_DNA"/>
</dbReference>
<reference evidence="6" key="1">
    <citation type="submission" date="2013-11" db="EMBL/GenBank/DDBJ databases">
        <title>Comparative genomics of Ignicoccus.</title>
        <authorList>
            <person name="Podar M."/>
        </authorList>
    </citation>
    <scope>NUCLEOTIDE SEQUENCE</scope>
    <source>
        <strain evidence="6">DSM 13166</strain>
    </source>
</reference>
<keyword evidence="1 5" id="KW-0819">tRNA processing</keyword>
<dbReference type="HAMAP" id="MF_01078">
    <property type="entry name" value="RNA_free_RNase_P"/>
    <property type="match status" value="1"/>
</dbReference>
<dbReference type="InterPro" id="IPR029060">
    <property type="entry name" value="PIN-like_dom_sf"/>
</dbReference>
<evidence type="ECO:0000313" key="7">
    <source>
        <dbReference type="Proteomes" id="UP001063698"/>
    </source>
</evidence>
<dbReference type="NCBIfam" id="NF003345">
    <property type="entry name" value="PRK04358.1-6"/>
    <property type="match status" value="1"/>
</dbReference>
<keyword evidence="2 5" id="KW-0540">Nuclease</keyword>
<dbReference type="CDD" id="cd18691">
    <property type="entry name" value="PIN_VapC-like"/>
    <property type="match status" value="1"/>
</dbReference>
<gene>
    <name evidence="6" type="ORF">IPA_04120</name>
</gene>
<evidence type="ECO:0000313" key="6">
    <source>
        <dbReference type="EMBL" id="UXD21423.1"/>
    </source>
</evidence>
<evidence type="ECO:0000256" key="3">
    <source>
        <dbReference type="ARBA" id="ARBA00022759"/>
    </source>
</evidence>
<accession>A0A977PK08</accession>
<evidence type="ECO:0000256" key="2">
    <source>
        <dbReference type="ARBA" id="ARBA00022722"/>
    </source>
</evidence>
<keyword evidence="3 5" id="KW-0255">Endonuclease</keyword>
<evidence type="ECO:0000256" key="1">
    <source>
        <dbReference type="ARBA" id="ARBA00022694"/>
    </source>
</evidence>
<dbReference type="GO" id="GO:0001682">
    <property type="term" value="P:tRNA 5'-leader removal"/>
    <property type="evidence" value="ECO:0007669"/>
    <property type="project" value="UniProtKB-UniRule"/>
</dbReference>
<evidence type="ECO:0000256" key="4">
    <source>
        <dbReference type="ARBA" id="ARBA00022801"/>
    </source>
</evidence>
<keyword evidence="7" id="KW-1185">Reference proteome</keyword>
<evidence type="ECO:0000256" key="5">
    <source>
        <dbReference type="HAMAP-Rule" id="MF_01078"/>
    </source>
</evidence>
<dbReference type="GO" id="GO:0004526">
    <property type="term" value="F:ribonuclease P activity"/>
    <property type="evidence" value="ECO:0007669"/>
    <property type="project" value="UniProtKB-UniRule"/>
</dbReference>